<dbReference type="Gene3D" id="3.90.1150.10">
    <property type="entry name" value="Aspartate Aminotransferase, domain 1"/>
    <property type="match status" value="1"/>
</dbReference>
<proteinExistence type="predicted"/>
<gene>
    <name evidence="2" type="ORF">IE077_002475</name>
</gene>
<dbReference type="PANTHER" id="PTHR42858:SF1">
    <property type="entry name" value="LD15494P"/>
    <property type="match status" value="1"/>
</dbReference>
<dbReference type="InterPro" id="IPR004839">
    <property type="entry name" value="Aminotransferase_I/II_large"/>
</dbReference>
<dbReference type="EMBL" id="JADAQX010000238">
    <property type="protein sequence ID" value="KAF8821090.1"/>
    <property type="molecule type" value="Genomic_DNA"/>
</dbReference>
<comment type="caution">
    <text evidence="2">The sequence shown here is derived from an EMBL/GenBank/DDBJ whole genome shotgun (WGS) entry which is preliminary data.</text>
</comment>
<evidence type="ECO:0000313" key="2">
    <source>
        <dbReference type="EMBL" id="KAF8821090.1"/>
    </source>
</evidence>
<dbReference type="Pfam" id="PF00155">
    <property type="entry name" value="Aminotran_1_2"/>
    <property type="match status" value="1"/>
</dbReference>
<dbReference type="PANTHER" id="PTHR42858">
    <property type="entry name" value="AMINOTRANSFERASE"/>
    <property type="match status" value="1"/>
</dbReference>
<accession>A0ABQ7JAR3</accession>
<dbReference type="InterPro" id="IPR015421">
    <property type="entry name" value="PyrdxlP-dep_Trfase_major"/>
</dbReference>
<keyword evidence="3" id="KW-1185">Reference proteome</keyword>
<feature type="domain" description="Aminotransferase class I/classII large" evidence="1">
    <location>
        <begin position="31"/>
        <end position="352"/>
    </location>
</feature>
<dbReference type="CDD" id="cd00609">
    <property type="entry name" value="AAT_like"/>
    <property type="match status" value="1"/>
</dbReference>
<dbReference type="GO" id="GO:0008483">
    <property type="term" value="F:transaminase activity"/>
    <property type="evidence" value="ECO:0007669"/>
    <property type="project" value="UniProtKB-KW"/>
</dbReference>
<keyword evidence="2" id="KW-0032">Aminotransferase</keyword>
<organism evidence="2 3">
    <name type="scientific">Cardiosporidium cionae</name>
    <dbReference type="NCBI Taxonomy" id="476202"/>
    <lineage>
        <taxon>Eukaryota</taxon>
        <taxon>Sar</taxon>
        <taxon>Alveolata</taxon>
        <taxon>Apicomplexa</taxon>
        <taxon>Aconoidasida</taxon>
        <taxon>Nephromycida</taxon>
        <taxon>Cardiosporidium</taxon>
    </lineage>
</organism>
<sequence length="357" mass="40002">MPSSNYTQARCPPASECVDLRLGYPELNVDRIDFIRKAAHTQFSEDDPKFYLYGQNCGYKEFREDLAIFLTENYGFQVNCDELMIINGSAGGLDLVCRMLTTPGDVVFTEDPTYFLAAGTFRDYHLKTVQIPMDADGINTAEFERLLSIFKPKLFYTIPVGHNPTGRTTSQEKREAVASLALKHDFIIVADEVYQLLTFPGVTAPPAFTFFDKSPLKNHIISLGSFSKIAAPALRLGWLQTGKSLITSLIESGLIKSGGCLNPVCCGIMHHALNMGTQKEYLWLARNDLHRKANRLMKALDDKLPDFEYEIPLGGYFLIAKVPSDIDVIDLWRTANSFGVNFLPGSEFGKVSWKSYF</sequence>
<name>A0ABQ7JAR3_9APIC</name>
<dbReference type="InterPro" id="IPR015424">
    <property type="entry name" value="PyrdxlP-dep_Trfase"/>
</dbReference>
<dbReference type="InterPro" id="IPR015422">
    <property type="entry name" value="PyrdxlP-dep_Trfase_small"/>
</dbReference>
<protein>
    <submittedName>
        <fullName evidence="2">Aminotransferase</fullName>
    </submittedName>
</protein>
<keyword evidence="2" id="KW-0808">Transferase</keyword>
<dbReference type="Gene3D" id="3.40.640.10">
    <property type="entry name" value="Type I PLP-dependent aspartate aminotransferase-like (Major domain)"/>
    <property type="match status" value="1"/>
</dbReference>
<dbReference type="SUPFAM" id="SSF53383">
    <property type="entry name" value="PLP-dependent transferases"/>
    <property type="match status" value="1"/>
</dbReference>
<reference evidence="2 3" key="1">
    <citation type="journal article" date="2020" name="bioRxiv">
        <title>Metabolic contributions of an alphaproteobacterial endosymbiont in the apicomplexan Cardiosporidium cionae.</title>
        <authorList>
            <person name="Hunter E.S."/>
            <person name="Paight C.J."/>
            <person name="Lane C.E."/>
        </authorList>
    </citation>
    <scope>NUCLEOTIDE SEQUENCE [LARGE SCALE GENOMIC DNA]</scope>
    <source>
        <strain evidence="2">ESH_2018</strain>
    </source>
</reference>
<evidence type="ECO:0000313" key="3">
    <source>
        <dbReference type="Proteomes" id="UP000823046"/>
    </source>
</evidence>
<dbReference type="Proteomes" id="UP000823046">
    <property type="component" value="Unassembled WGS sequence"/>
</dbReference>
<evidence type="ECO:0000259" key="1">
    <source>
        <dbReference type="Pfam" id="PF00155"/>
    </source>
</evidence>